<dbReference type="PANTHER" id="PTHR36330:SF2">
    <property type="entry name" value="LIPASE_LIPOOXYGENASE, PLAT_LH2 FAMILY PROTEIN"/>
    <property type="match status" value="1"/>
</dbReference>
<keyword evidence="1" id="KW-0812">Transmembrane</keyword>
<evidence type="ECO:0000313" key="4">
    <source>
        <dbReference type="Proteomes" id="UP001237642"/>
    </source>
</evidence>
<gene>
    <name evidence="3" type="ORF">POM88_038697</name>
</gene>
<feature type="transmembrane region" description="Helical" evidence="1">
    <location>
        <begin position="336"/>
        <end position="357"/>
    </location>
</feature>
<keyword evidence="4" id="KW-1185">Reference proteome</keyword>
<sequence length="403" mass="44477">MELLSTRHLISTPTRQLYLTNSTTLFHVRRKSRIYSKNSDYQDFQSFAKPSRLVSATEANTCTDSLEKLVKSFNLDQSETLYKVELRTSNLYGSGLTDTNSGIQLCVIDENGNSILQRLPVSSSKEHHMQSDNEVVSDALHFQRGSIDEFTFEGPKLQKIVAIWISPESGQWRLGGASLSIICQPQLLREESRKSDNSFIGLHYDFKTEDIQLGEGSYNSMTELKPCSITEFSGDNFTLLNESLLKSSSAKTLNVSNEESMREYEDLKNTLLLYDTLFILAGSGIASLSSEESAAFAFLTGGISGFLYLLFLQRSVDQLPAPELNKNEKVGFKKSLGKVVGTVSALALGLSFAAIALKSGSENRAIVVAPKDLVFGMMGFLTCKVAVLLAAFKPMSSSQREIQ</sequence>
<name>A0AAD8M751_9APIA</name>
<feature type="transmembrane region" description="Helical" evidence="1">
    <location>
        <begin position="373"/>
        <end position="392"/>
    </location>
</feature>
<dbReference type="EMBL" id="JAUIZM010000009">
    <property type="protein sequence ID" value="KAK1363136.1"/>
    <property type="molecule type" value="Genomic_DNA"/>
</dbReference>
<dbReference type="InterPro" id="IPR056657">
    <property type="entry name" value="DUF7755"/>
</dbReference>
<dbReference type="AlphaFoldDB" id="A0AAD8M751"/>
<comment type="caution">
    <text evidence="3">The sequence shown here is derived from an EMBL/GenBank/DDBJ whole genome shotgun (WGS) entry which is preliminary data.</text>
</comment>
<proteinExistence type="predicted"/>
<reference evidence="3" key="1">
    <citation type="submission" date="2023-02" db="EMBL/GenBank/DDBJ databases">
        <title>Genome of toxic invasive species Heracleum sosnowskyi carries increased number of genes despite the absence of recent whole-genome duplications.</title>
        <authorList>
            <person name="Schelkunov M."/>
            <person name="Shtratnikova V."/>
            <person name="Makarenko M."/>
            <person name="Klepikova A."/>
            <person name="Omelchenko D."/>
            <person name="Novikova G."/>
            <person name="Obukhova E."/>
            <person name="Bogdanov V."/>
            <person name="Penin A."/>
            <person name="Logacheva M."/>
        </authorList>
    </citation>
    <scope>NUCLEOTIDE SEQUENCE</scope>
    <source>
        <strain evidence="3">Hsosn_3</strain>
        <tissue evidence="3">Leaf</tissue>
    </source>
</reference>
<accession>A0AAD8M751</accession>
<reference evidence="3" key="2">
    <citation type="submission" date="2023-05" db="EMBL/GenBank/DDBJ databases">
        <authorList>
            <person name="Schelkunov M.I."/>
        </authorList>
    </citation>
    <scope>NUCLEOTIDE SEQUENCE</scope>
    <source>
        <strain evidence="3">Hsosn_3</strain>
        <tissue evidence="3">Leaf</tissue>
    </source>
</reference>
<keyword evidence="1" id="KW-1133">Transmembrane helix</keyword>
<dbReference type="Proteomes" id="UP001237642">
    <property type="component" value="Unassembled WGS sequence"/>
</dbReference>
<dbReference type="SUPFAM" id="SSF49723">
    <property type="entry name" value="Lipase/lipooxygenase domain (PLAT/LH2 domain)"/>
    <property type="match status" value="1"/>
</dbReference>
<protein>
    <submittedName>
        <fullName evidence="3">Lipase/lipooxygenase</fullName>
    </submittedName>
</protein>
<dbReference type="InterPro" id="IPR036392">
    <property type="entry name" value="PLAT/LH2_dom_sf"/>
</dbReference>
<evidence type="ECO:0000256" key="1">
    <source>
        <dbReference type="SAM" id="Phobius"/>
    </source>
</evidence>
<dbReference type="Gene3D" id="2.60.60.20">
    <property type="entry name" value="PLAT/LH2 domain"/>
    <property type="match status" value="1"/>
</dbReference>
<dbReference type="PANTHER" id="PTHR36330">
    <property type="entry name" value="LIPASE/LIPOOXYGENASE, PLAT/LH2 FAMILY PROTEIN"/>
    <property type="match status" value="1"/>
</dbReference>
<organism evidence="3 4">
    <name type="scientific">Heracleum sosnowskyi</name>
    <dbReference type="NCBI Taxonomy" id="360622"/>
    <lineage>
        <taxon>Eukaryota</taxon>
        <taxon>Viridiplantae</taxon>
        <taxon>Streptophyta</taxon>
        <taxon>Embryophyta</taxon>
        <taxon>Tracheophyta</taxon>
        <taxon>Spermatophyta</taxon>
        <taxon>Magnoliopsida</taxon>
        <taxon>eudicotyledons</taxon>
        <taxon>Gunneridae</taxon>
        <taxon>Pentapetalae</taxon>
        <taxon>asterids</taxon>
        <taxon>campanulids</taxon>
        <taxon>Apiales</taxon>
        <taxon>Apiaceae</taxon>
        <taxon>Apioideae</taxon>
        <taxon>apioid superclade</taxon>
        <taxon>Tordylieae</taxon>
        <taxon>Tordyliinae</taxon>
        <taxon>Heracleum</taxon>
    </lineage>
</organism>
<feature type="domain" description="DUF7755" evidence="2">
    <location>
        <begin position="81"/>
        <end position="230"/>
    </location>
</feature>
<dbReference type="Pfam" id="PF24938">
    <property type="entry name" value="DUF7755"/>
    <property type="match status" value="1"/>
</dbReference>
<feature type="transmembrane region" description="Helical" evidence="1">
    <location>
        <begin position="294"/>
        <end position="312"/>
    </location>
</feature>
<evidence type="ECO:0000313" key="3">
    <source>
        <dbReference type="EMBL" id="KAK1363136.1"/>
    </source>
</evidence>
<evidence type="ECO:0000259" key="2">
    <source>
        <dbReference type="Pfam" id="PF24938"/>
    </source>
</evidence>
<keyword evidence="1" id="KW-0472">Membrane</keyword>